<dbReference type="GO" id="GO:0030639">
    <property type="term" value="P:polyketide biosynthetic process"/>
    <property type="evidence" value="ECO:0007669"/>
    <property type="project" value="TreeGrafter"/>
</dbReference>
<evidence type="ECO:0000256" key="2">
    <source>
        <dbReference type="ARBA" id="ARBA00022679"/>
    </source>
</evidence>
<dbReference type="InterPro" id="IPR016039">
    <property type="entry name" value="Thiolase-like"/>
</dbReference>
<gene>
    <name evidence="4" type="ORF">HJG54_33100</name>
</gene>
<dbReference type="GO" id="GO:0016747">
    <property type="term" value="F:acyltransferase activity, transferring groups other than amino-acyl groups"/>
    <property type="evidence" value="ECO:0007669"/>
    <property type="project" value="InterPro"/>
</dbReference>
<proteinExistence type="inferred from homology"/>
<evidence type="ECO:0000259" key="3">
    <source>
        <dbReference type="Pfam" id="PF02797"/>
    </source>
</evidence>
<dbReference type="Gene3D" id="3.40.47.10">
    <property type="match status" value="1"/>
</dbReference>
<comment type="similarity">
    <text evidence="1">Belongs to the thiolase-like superfamily. Chalcone/stilbene synthases family.</text>
</comment>
<dbReference type="InterPro" id="IPR011141">
    <property type="entry name" value="Polyketide_synthase_type-III"/>
</dbReference>
<dbReference type="RefSeq" id="WP_316436118.1">
    <property type="nucleotide sequence ID" value="NZ_CP053587.1"/>
</dbReference>
<dbReference type="InterPro" id="IPR012328">
    <property type="entry name" value="Chalcone/stilbene_synt_C"/>
</dbReference>
<evidence type="ECO:0000256" key="1">
    <source>
        <dbReference type="ARBA" id="ARBA00005531"/>
    </source>
</evidence>
<dbReference type="AlphaFoldDB" id="A0AA96WZ97"/>
<accession>A0AA96WZ97</accession>
<dbReference type="Pfam" id="PF02797">
    <property type="entry name" value="Chal_sti_synt_C"/>
    <property type="match status" value="1"/>
</dbReference>
<keyword evidence="2" id="KW-0808">Transferase</keyword>
<reference evidence="4" key="1">
    <citation type="submission" date="2020-05" db="EMBL/GenBank/DDBJ databases">
        <authorList>
            <person name="Zhu T."/>
            <person name="Keshari N."/>
            <person name="Lu X."/>
        </authorList>
    </citation>
    <scope>NUCLEOTIDE SEQUENCE</scope>
    <source>
        <strain evidence="4">NK1-12</strain>
    </source>
</reference>
<protein>
    <recommendedName>
        <fullName evidence="3">Chalcone/stilbene synthase C-terminal domain-containing protein</fullName>
    </recommendedName>
</protein>
<sequence>MSEFAAIGVHKVVHQLLEKHQLSISDIDYWVIHPGGPKVIKTIQSEFALADERVQPSWNTLAKIGNISSGTVIYMLNELMQQQIPNGSYGLMIGMGPGFAQEAVLLKW</sequence>
<name>A0AA96WZ97_9CYAN</name>
<organism evidence="4">
    <name type="scientific">Leptolyngbya sp. NK1-12</name>
    <dbReference type="NCBI Taxonomy" id="2547451"/>
    <lineage>
        <taxon>Bacteria</taxon>
        <taxon>Bacillati</taxon>
        <taxon>Cyanobacteriota</taxon>
        <taxon>Cyanophyceae</taxon>
        <taxon>Leptolyngbyales</taxon>
        <taxon>Leptolyngbyaceae</taxon>
        <taxon>Leptolyngbya group</taxon>
        <taxon>Leptolyngbya</taxon>
    </lineage>
</organism>
<dbReference type="EMBL" id="CP053587">
    <property type="protein sequence ID" value="WNZ27687.1"/>
    <property type="molecule type" value="Genomic_DNA"/>
</dbReference>
<dbReference type="PANTHER" id="PTHR11877">
    <property type="entry name" value="HYDROXYMETHYLGLUTARYL-COA SYNTHASE"/>
    <property type="match status" value="1"/>
</dbReference>
<dbReference type="SUPFAM" id="SSF53901">
    <property type="entry name" value="Thiolase-like"/>
    <property type="match status" value="1"/>
</dbReference>
<dbReference type="PANTHER" id="PTHR11877:SF46">
    <property type="entry name" value="TYPE III POLYKETIDE SYNTHASE A"/>
    <property type="match status" value="1"/>
</dbReference>
<evidence type="ECO:0000313" key="4">
    <source>
        <dbReference type="EMBL" id="WNZ27687.1"/>
    </source>
</evidence>
<feature type="domain" description="Chalcone/stilbene synthase C-terminal" evidence="3">
    <location>
        <begin position="9"/>
        <end position="107"/>
    </location>
</feature>